<keyword evidence="2" id="KW-0812">Transmembrane</keyword>
<feature type="transmembrane region" description="Helical" evidence="2">
    <location>
        <begin position="20"/>
        <end position="38"/>
    </location>
</feature>
<reference evidence="3" key="1">
    <citation type="journal article" date="2020" name="mSystems">
        <title>Genome- and Community-Level Interaction Insights into Carbon Utilization and Element Cycling Functions of Hydrothermarchaeota in Hydrothermal Sediment.</title>
        <authorList>
            <person name="Zhou Z."/>
            <person name="Liu Y."/>
            <person name="Xu W."/>
            <person name="Pan J."/>
            <person name="Luo Z.H."/>
            <person name="Li M."/>
        </authorList>
    </citation>
    <scope>NUCLEOTIDE SEQUENCE [LARGE SCALE GENOMIC DNA]</scope>
    <source>
        <strain evidence="3">SpSt-767</strain>
    </source>
</reference>
<dbReference type="EMBL" id="DTGR01000151">
    <property type="protein sequence ID" value="HHS29927.1"/>
    <property type="molecule type" value="Genomic_DNA"/>
</dbReference>
<evidence type="ECO:0000256" key="2">
    <source>
        <dbReference type="SAM" id="Phobius"/>
    </source>
</evidence>
<sequence length="254" mass="29197">MSRIASYFSKADRKKLFFDYLKLVGILEIIIFIVVALWSADDKYHRVYTPFPWKEYLFVAFAFPIMLTFLLGVIVTGFNYFLGQDVMAGQEEMEADGQDLPLLGQLKRLPLLAILFLLLVTILALYNMHHIMYWLSSLTASTFTFLSWVLAGAGVVVTIYMVFFLFFKYRLNQRQMKYQYYSQISERHGLIILDDRTVIHKNGQLLVQGKRWGRPRQAKNAAAVGQDSQTVTVSPEEPEMLTSQSTSQLPAPKP</sequence>
<feature type="transmembrane region" description="Helical" evidence="2">
    <location>
        <begin position="109"/>
        <end position="126"/>
    </location>
</feature>
<organism evidence="3">
    <name type="scientific">Desulfobacca acetoxidans</name>
    <dbReference type="NCBI Taxonomy" id="60893"/>
    <lineage>
        <taxon>Bacteria</taxon>
        <taxon>Pseudomonadati</taxon>
        <taxon>Thermodesulfobacteriota</taxon>
        <taxon>Desulfobaccia</taxon>
        <taxon>Desulfobaccales</taxon>
        <taxon>Desulfobaccaceae</taxon>
        <taxon>Desulfobacca</taxon>
    </lineage>
</organism>
<feature type="transmembrane region" description="Helical" evidence="2">
    <location>
        <begin position="146"/>
        <end position="167"/>
    </location>
</feature>
<evidence type="ECO:0000313" key="3">
    <source>
        <dbReference type="EMBL" id="HHS29927.1"/>
    </source>
</evidence>
<gene>
    <name evidence="3" type="ORF">ENV52_09545</name>
</gene>
<name>A0A7V6A457_9BACT</name>
<protein>
    <submittedName>
        <fullName evidence="3">Uncharacterized protein</fullName>
    </submittedName>
</protein>
<evidence type="ECO:0000256" key="1">
    <source>
        <dbReference type="SAM" id="MobiDB-lite"/>
    </source>
</evidence>
<proteinExistence type="predicted"/>
<feature type="transmembrane region" description="Helical" evidence="2">
    <location>
        <begin position="58"/>
        <end position="82"/>
    </location>
</feature>
<keyword evidence="2" id="KW-0472">Membrane</keyword>
<keyword evidence="2" id="KW-1133">Transmembrane helix</keyword>
<accession>A0A7V6A457</accession>
<dbReference type="AlphaFoldDB" id="A0A7V6A457"/>
<comment type="caution">
    <text evidence="3">The sequence shown here is derived from an EMBL/GenBank/DDBJ whole genome shotgun (WGS) entry which is preliminary data.</text>
</comment>
<feature type="region of interest" description="Disordered" evidence="1">
    <location>
        <begin position="218"/>
        <end position="254"/>
    </location>
</feature>
<feature type="compositionally biased region" description="Polar residues" evidence="1">
    <location>
        <begin position="241"/>
        <end position="254"/>
    </location>
</feature>